<organism evidence="1 2">
    <name type="scientific">Sphenostylis stenocarpa</name>
    <dbReference type="NCBI Taxonomy" id="92480"/>
    <lineage>
        <taxon>Eukaryota</taxon>
        <taxon>Viridiplantae</taxon>
        <taxon>Streptophyta</taxon>
        <taxon>Embryophyta</taxon>
        <taxon>Tracheophyta</taxon>
        <taxon>Spermatophyta</taxon>
        <taxon>Magnoliopsida</taxon>
        <taxon>eudicotyledons</taxon>
        <taxon>Gunneridae</taxon>
        <taxon>Pentapetalae</taxon>
        <taxon>rosids</taxon>
        <taxon>fabids</taxon>
        <taxon>Fabales</taxon>
        <taxon>Fabaceae</taxon>
        <taxon>Papilionoideae</taxon>
        <taxon>50 kb inversion clade</taxon>
        <taxon>NPAAA clade</taxon>
        <taxon>indigoferoid/millettioid clade</taxon>
        <taxon>Phaseoleae</taxon>
        <taxon>Sphenostylis</taxon>
    </lineage>
</organism>
<dbReference type="Proteomes" id="UP001189624">
    <property type="component" value="Chromosome 3"/>
</dbReference>
<evidence type="ECO:0000313" key="2">
    <source>
        <dbReference type="Proteomes" id="UP001189624"/>
    </source>
</evidence>
<dbReference type="EMBL" id="OY731400">
    <property type="protein sequence ID" value="CAJ1941475.1"/>
    <property type="molecule type" value="Genomic_DNA"/>
</dbReference>
<dbReference type="Gramene" id="rna-AYBTSS11_LOCUS10286">
    <property type="protein sequence ID" value="CAJ1941475.1"/>
    <property type="gene ID" value="gene-AYBTSS11_LOCUS10286"/>
</dbReference>
<sequence length="63" mass="7162">MGSAETPGCVQFQIPPQKIQAFKELLTSESGTVNSSYRMQLWLLVWMTKLFAGIIRITWQETA</sequence>
<keyword evidence="2" id="KW-1185">Reference proteome</keyword>
<protein>
    <submittedName>
        <fullName evidence="1">Uncharacterized protein</fullName>
    </submittedName>
</protein>
<evidence type="ECO:0000313" key="1">
    <source>
        <dbReference type="EMBL" id="CAJ1941475.1"/>
    </source>
</evidence>
<accession>A0AA86S430</accession>
<proteinExistence type="predicted"/>
<reference evidence="1" key="1">
    <citation type="submission" date="2023-10" db="EMBL/GenBank/DDBJ databases">
        <authorList>
            <person name="Domelevo Entfellner J.-B."/>
        </authorList>
    </citation>
    <scope>NUCLEOTIDE SEQUENCE</scope>
</reference>
<gene>
    <name evidence="1" type="ORF">AYBTSS11_LOCUS10286</name>
</gene>
<name>A0AA86S430_9FABA</name>
<dbReference type="AlphaFoldDB" id="A0AA86S430"/>